<gene>
    <name evidence="3" type="ORF">OIK40_05085</name>
</gene>
<dbReference type="PANTHER" id="PTHR34597:SF6">
    <property type="entry name" value="BLR6126 PROTEIN"/>
    <property type="match status" value="1"/>
</dbReference>
<proteinExistence type="predicted"/>
<dbReference type="Pfam" id="PF03865">
    <property type="entry name" value="ShlB"/>
    <property type="match status" value="1"/>
</dbReference>
<dbReference type="InterPro" id="IPR051544">
    <property type="entry name" value="TPS_OM_transporter"/>
</dbReference>
<evidence type="ECO:0000256" key="1">
    <source>
        <dbReference type="SAM" id="MobiDB-lite"/>
    </source>
</evidence>
<comment type="caution">
    <text evidence="3">The sequence shown here is derived from an EMBL/GenBank/DDBJ whole genome shotgun (WGS) entry which is preliminary data.</text>
</comment>
<dbReference type="SUPFAM" id="SSF103515">
    <property type="entry name" value="Autotransporter"/>
    <property type="match status" value="1"/>
</dbReference>
<dbReference type="RefSeq" id="WP_273676750.1">
    <property type="nucleotide sequence ID" value="NZ_JAQQXQ010000003.1"/>
</dbReference>
<dbReference type="PANTHER" id="PTHR34597">
    <property type="entry name" value="SLR1661 PROTEIN"/>
    <property type="match status" value="1"/>
</dbReference>
<dbReference type="EMBL" id="JAQQXQ010000003">
    <property type="protein sequence ID" value="MDC8754016.1"/>
    <property type="molecule type" value="Genomic_DNA"/>
</dbReference>
<keyword evidence="4" id="KW-1185">Reference proteome</keyword>
<feature type="domain" description="Haemolysin activator HlyB C-terminal" evidence="2">
    <location>
        <begin position="211"/>
        <end position="533"/>
    </location>
</feature>
<accession>A0ABT5JPL6</accession>
<dbReference type="Gene3D" id="3.10.20.310">
    <property type="entry name" value="membrane protein fhac"/>
    <property type="match status" value="1"/>
</dbReference>
<protein>
    <submittedName>
        <fullName evidence="3">ShlB/FhaC/HecB family hemolysin secretion/activation protein</fullName>
    </submittedName>
</protein>
<reference evidence="3 4" key="1">
    <citation type="submission" date="2022-10" db="EMBL/GenBank/DDBJ databases">
        <title>Erythrobacter sp. sf7 Genome sequencing.</title>
        <authorList>
            <person name="Park S."/>
        </authorList>
    </citation>
    <scope>NUCLEOTIDE SEQUENCE [LARGE SCALE GENOMIC DNA]</scope>
    <source>
        <strain evidence="4">sf7</strain>
    </source>
</reference>
<feature type="region of interest" description="Disordered" evidence="1">
    <location>
        <begin position="11"/>
        <end position="41"/>
    </location>
</feature>
<dbReference type="InterPro" id="IPR005565">
    <property type="entry name" value="Hemolysn_activator_HlyB_C"/>
</dbReference>
<dbReference type="Gene3D" id="2.40.160.50">
    <property type="entry name" value="membrane protein fhac: a member of the omp85/tpsb transporter family"/>
    <property type="match status" value="1"/>
</dbReference>
<organism evidence="3 4">
    <name type="scientific">Erythrobacter fulvus</name>
    <dbReference type="NCBI Taxonomy" id="2987523"/>
    <lineage>
        <taxon>Bacteria</taxon>
        <taxon>Pseudomonadati</taxon>
        <taxon>Pseudomonadota</taxon>
        <taxon>Alphaproteobacteria</taxon>
        <taxon>Sphingomonadales</taxon>
        <taxon>Erythrobacteraceae</taxon>
        <taxon>Erythrobacter/Porphyrobacter group</taxon>
        <taxon>Erythrobacter</taxon>
    </lineage>
</organism>
<sequence length="577" mass="62823">MLFPQAASAQVRIAPPTRSDLAPPELRRDAPTTTLTVDGDFERPPCALDRPEFADIRFTVGGAQFNGLEKVLGLSLDAAWRDYQGRELPVSVLCDIRAEANAVLRRQGYLATVEIPEQSLADGIPDFNVVFGRLASVRVRGDAGPSERLVAGYLEKLTQQEVFNTNTAERYLLLADDLPGLDVRLSLRPAAGGAPGDLVGEIAVLRQRGMIDVNIQNFGSDAIGRFGGVLRGELYDLTGLGDRTSVSVFSTLEFAEQQTVQIGHDFRVGSEGLRLGGQLTWSTTDPSLGLAGFDVESETVFASIFASYPLVRTRAHSLFADVGFDIVDQNVDVNNIALTQDKVRMVYARLDGAWTDRASIQRIGGYSPFEPRVRMHYGIEARHGLDVFSASPDCRPNLLACLFGGVAPPSRIEADPTPLLARIDAGIEYRPDPLLTFSLETVGQISSDPLPAFEELAGGSFTVGRGYDPGAVLGDSGIMGSFELRYGSLMPDGPDAFALQPYVFTDVAWAWNEDPSRRPNNPDRLWSAGGGLRVAWGRGMQTDMLVAVPLERPDLAARRGDVRFMVSLTARLFPWRF</sequence>
<dbReference type="InterPro" id="IPR036709">
    <property type="entry name" value="Autotransporte_beta_dom_sf"/>
</dbReference>
<evidence type="ECO:0000259" key="2">
    <source>
        <dbReference type="Pfam" id="PF03865"/>
    </source>
</evidence>
<evidence type="ECO:0000313" key="4">
    <source>
        <dbReference type="Proteomes" id="UP001216558"/>
    </source>
</evidence>
<name>A0ABT5JPL6_9SPHN</name>
<dbReference type="Proteomes" id="UP001216558">
    <property type="component" value="Unassembled WGS sequence"/>
</dbReference>
<evidence type="ECO:0000313" key="3">
    <source>
        <dbReference type="EMBL" id="MDC8754016.1"/>
    </source>
</evidence>